<dbReference type="AlphaFoldDB" id="A4U007"/>
<protein>
    <submittedName>
        <fullName evidence="2">BLUF</fullName>
    </submittedName>
</protein>
<gene>
    <name evidence="2" type="ORF">MGR_2159</name>
</gene>
<dbReference type="InterPro" id="IPR036046">
    <property type="entry name" value="Acylphosphatase-like_dom_sf"/>
</dbReference>
<name>A4U007_9PROT</name>
<dbReference type="GO" id="GO:0071949">
    <property type="term" value="F:FAD binding"/>
    <property type="evidence" value="ECO:0007669"/>
    <property type="project" value="InterPro"/>
</dbReference>
<organism evidence="2">
    <name type="scientific">Magnetospirillum gryphiswaldense</name>
    <dbReference type="NCBI Taxonomy" id="55518"/>
    <lineage>
        <taxon>Bacteria</taxon>
        <taxon>Pseudomonadati</taxon>
        <taxon>Pseudomonadota</taxon>
        <taxon>Alphaproteobacteria</taxon>
        <taxon>Rhodospirillales</taxon>
        <taxon>Rhodospirillaceae</taxon>
        <taxon>Magnetospirillum</taxon>
    </lineage>
</organism>
<dbReference type="Gene3D" id="3.30.70.100">
    <property type="match status" value="1"/>
</dbReference>
<dbReference type="PROSITE" id="PS50925">
    <property type="entry name" value="BLUF"/>
    <property type="match status" value="1"/>
</dbReference>
<dbReference type="SMART" id="SM01034">
    <property type="entry name" value="BLUF"/>
    <property type="match status" value="1"/>
</dbReference>
<dbReference type="Pfam" id="PF04940">
    <property type="entry name" value="BLUF"/>
    <property type="match status" value="1"/>
</dbReference>
<proteinExistence type="predicted"/>
<dbReference type="GO" id="GO:0009882">
    <property type="term" value="F:blue light photoreceptor activity"/>
    <property type="evidence" value="ECO:0007669"/>
    <property type="project" value="InterPro"/>
</dbReference>
<sequence>MFCFYFVDYYWLVRRVMIGLLYFSHAHNDMSSADLTALVRGAHARNQGIHVTGILMYHQRMFMQYLEGEEAVVRALLDRIRHDERHHDVRVAFEDFIEERLFPDWAMALVDSQRLGEEERTLCRNLIDAVPGNDVPLRLLLRDMVSDFQRIAETSP</sequence>
<feature type="domain" description="BLUF" evidence="1">
    <location>
        <begin position="17"/>
        <end position="108"/>
    </location>
</feature>
<evidence type="ECO:0000313" key="2">
    <source>
        <dbReference type="EMBL" id="CAM76214.1"/>
    </source>
</evidence>
<dbReference type="EMBL" id="CU459003">
    <property type="protein sequence ID" value="CAM76214.1"/>
    <property type="molecule type" value="Genomic_DNA"/>
</dbReference>
<reference evidence="2" key="1">
    <citation type="journal article" date="2007" name="J. Bacteriol.">
        <title>Comparative genome analysis of four magnetotactic bacteria reveals a complex set of group-specific genes implicated in magnetosome biomineralization and function.</title>
        <authorList>
            <person name="Richter M."/>
            <person name="Kube M."/>
            <person name="Bazylinski D.A."/>
            <person name="Lombardot T."/>
            <person name="Gloeckner F.O."/>
            <person name="Reinhardt R."/>
            <person name="Schueler D."/>
        </authorList>
    </citation>
    <scope>NUCLEOTIDE SEQUENCE</scope>
    <source>
        <strain evidence="2">MSR-1</strain>
    </source>
</reference>
<evidence type="ECO:0000259" key="1">
    <source>
        <dbReference type="PROSITE" id="PS50925"/>
    </source>
</evidence>
<dbReference type="SUPFAM" id="SSF54975">
    <property type="entry name" value="Acylphosphatase/BLUF domain-like"/>
    <property type="match status" value="1"/>
</dbReference>
<dbReference type="InterPro" id="IPR007024">
    <property type="entry name" value="BLUF_domain"/>
</dbReference>
<accession>A4U007</accession>